<dbReference type="FunFam" id="2.60.40.60:FF:000382">
    <property type="entry name" value="Cadherin 23"/>
    <property type="match status" value="1"/>
</dbReference>
<dbReference type="Proteomes" id="UP001154078">
    <property type="component" value="Chromosome 3"/>
</dbReference>
<comment type="subcellular location">
    <subcellularLocation>
        <location evidence="1">Membrane</location>
    </subcellularLocation>
</comment>
<evidence type="ECO:0000256" key="5">
    <source>
        <dbReference type="ARBA" id="ARBA00022889"/>
    </source>
</evidence>
<dbReference type="GO" id="GO:0005886">
    <property type="term" value="C:plasma membrane"/>
    <property type="evidence" value="ECO:0007669"/>
    <property type="project" value="InterPro"/>
</dbReference>
<evidence type="ECO:0000256" key="4">
    <source>
        <dbReference type="ARBA" id="ARBA00022837"/>
    </source>
</evidence>
<dbReference type="PRINTS" id="PR00205">
    <property type="entry name" value="CADHERIN"/>
</dbReference>
<evidence type="ECO:0000313" key="11">
    <source>
        <dbReference type="EMBL" id="CAH0553788.1"/>
    </source>
</evidence>
<evidence type="ECO:0000259" key="10">
    <source>
        <dbReference type="PROSITE" id="PS50268"/>
    </source>
</evidence>
<gene>
    <name evidence="11" type="ORF">MELIAE_LOCUS5692</name>
</gene>
<evidence type="ECO:0000256" key="1">
    <source>
        <dbReference type="ARBA" id="ARBA00004370"/>
    </source>
</evidence>
<evidence type="ECO:0000256" key="7">
    <source>
        <dbReference type="ARBA" id="ARBA00023136"/>
    </source>
</evidence>
<sequence length="349" mass="38379">FLIDGQTEIVLRLKEGGETPVGTLIYKLRGADPDGDRLLFGVRNSQVSDIIRVESTSRTEASVFLNKELDREERDEYALVLTLTDGHLGQGNYVTQSLLLLVEDVNDNIPIFKNHQPSVMVREDESTGPIATLEATDADEGAYGQVVYHLGETDDAPLFSVSTVGEKAVVRLIVHAVDGDRGVNNPIEYSISSNSITNAEASLFSINADTGLVVTSNLVDRESGSESFILQITATELQSSITPHPSTTTEVTVMIMDENDESPRFKSTRYECEISENSPVNTPVTFLGNAIPEVFDFDQVRFFLYGRGLVNIVFNTGYYLQITSMNLLLLSYALIFCVVAFAIHVFSLS</sequence>
<keyword evidence="4 8" id="KW-0106">Calcium</keyword>
<feature type="transmembrane region" description="Helical" evidence="9">
    <location>
        <begin position="302"/>
        <end position="320"/>
    </location>
</feature>
<feature type="transmembrane region" description="Helical" evidence="9">
    <location>
        <begin position="327"/>
        <end position="346"/>
    </location>
</feature>
<dbReference type="SMART" id="SM00112">
    <property type="entry name" value="CA"/>
    <property type="match status" value="2"/>
</dbReference>
<keyword evidence="6 9" id="KW-1133">Transmembrane helix</keyword>
<dbReference type="Gene3D" id="2.60.40.60">
    <property type="entry name" value="Cadherins"/>
    <property type="match status" value="4"/>
</dbReference>
<evidence type="ECO:0000256" key="8">
    <source>
        <dbReference type="PROSITE-ProRule" id="PRU00043"/>
    </source>
</evidence>
<dbReference type="GO" id="GO:0005509">
    <property type="term" value="F:calcium ion binding"/>
    <property type="evidence" value="ECO:0007669"/>
    <property type="project" value="UniProtKB-UniRule"/>
</dbReference>
<dbReference type="Pfam" id="PF00028">
    <property type="entry name" value="Cadherin"/>
    <property type="match status" value="1"/>
</dbReference>
<evidence type="ECO:0000256" key="3">
    <source>
        <dbReference type="ARBA" id="ARBA00022737"/>
    </source>
</evidence>
<dbReference type="PROSITE" id="PS50268">
    <property type="entry name" value="CADHERIN_2"/>
    <property type="match status" value="2"/>
</dbReference>
<evidence type="ECO:0000256" key="6">
    <source>
        <dbReference type="ARBA" id="ARBA00022989"/>
    </source>
</evidence>
<evidence type="ECO:0000256" key="9">
    <source>
        <dbReference type="SAM" id="Phobius"/>
    </source>
</evidence>
<dbReference type="PANTHER" id="PTHR24025:SF23">
    <property type="entry name" value="NEURAL-CADHERIN"/>
    <property type="match status" value="1"/>
</dbReference>
<feature type="domain" description="Cadherin" evidence="10">
    <location>
        <begin position="18"/>
        <end position="112"/>
    </location>
</feature>
<dbReference type="AlphaFoldDB" id="A0A9P0FH17"/>
<reference evidence="11" key="1">
    <citation type="submission" date="2021-12" db="EMBL/GenBank/DDBJ databases">
        <authorList>
            <person name="King R."/>
        </authorList>
    </citation>
    <scope>NUCLEOTIDE SEQUENCE</scope>
</reference>
<protein>
    <recommendedName>
        <fullName evidence="10">Cadherin domain-containing protein</fullName>
    </recommendedName>
</protein>
<keyword evidence="2 9" id="KW-0812">Transmembrane</keyword>
<keyword evidence="5" id="KW-0130">Cell adhesion</keyword>
<dbReference type="PANTHER" id="PTHR24025">
    <property type="entry name" value="DESMOGLEIN FAMILY MEMBER"/>
    <property type="match status" value="1"/>
</dbReference>
<name>A0A9P0FH17_BRAAE</name>
<keyword evidence="12" id="KW-1185">Reference proteome</keyword>
<dbReference type="EMBL" id="OV121134">
    <property type="protein sequence ID" value="CAH0553788.1"/>
    <property type="molecule type" value="Genomic_DNA"/>
</dbReference>
<dbReference type="PROSITE" id="PS00232">
    <property type="entry name" value="CADHERIN_1"/>
    <property type="match status" value="1"/>
</dbReference>
<dbReference type="InterPro" id="IPR002126">
    <property type="entry name" value="Cadherin-like_dom"/>
</dbReference>
<feature type="non-terminal residue" evidence="11">
    <location>
        <position position="1"/>
    </location>
</feature>
<dbReference type="InterPro" id="IPR020894">
    <property type="entry name" value="Cadherin_CS"/>
</dbReference>
<dbReference type="CDD" id="cd11304">
    <property type="entry name" value="Cadherin_repeat"/>
    <property type="match status" value="2"/>
</dbReference>
<keyword evidence="3" id="KW-0677">Repeat</keyword>
<evidence type="ECO:0000313" key="12">
    <source>
        <dbReference type="Proteomes" id="UP001154078"/>
    </source>
</evidence>
<accession>A0A9P0FH17</accession>
<dbReference type="InterPro" id="IPR015919">
    <property type="entry name" value="Cadherin-like_sf"/>
</dbReference>
<feature type="domain" description="Cadherin" evidence="10">
    <location>
        <begin position="170"/>
        <end position="265"/>
    </location>
</feature>
<dbReference type="GO" id="GO:0007156">
    <property type="term" value="P:homophilic cell adhesion via plasma membrane adhesion molecules"/>
    <property type="evidence" value="ECO:0007669"/>
    <property type="project" value="InterPro"/>
</dbReference>
<dbReference type="GO" id="GO:0005911">
    <property type="term" value="C:cell-cell junction"/>
    <property type="evidence" value="ECO:0007669"/>
    <property type="project" value="TreeGrafter"/>
</dbReference>
<keyword evidence="7 9" id="KW-0472">Membrane</keyword>
<dbReference type="SUPFAM" id="SSF49313">
    <property type="entry name" value="Cadherin-like"/>
    <property type="match status" value="3"/>
</dbReference>
<dbReference type="OrthoDB" id="6510378at2759"/>
<dbReference type="InterPro" id="IPR050971">
    <property type="entry name" value="Cadherin-domain_protein"/>
</dbReference>
<organism evidence="11 12">
    <name type="scientific">Brassicogethes aeneus</name>
    <name type="common">Rape pollen beetle</name>
    <name type="synonym">Meligethes aeneus</name>
    <dbReference type="NCBI Taxonomy" id="1431903"/>
    <lineage>
        <taxon>Eukaryota</taxon>
        <taxon>Metazoa</taxon>
        <taxon>Ecdysozoa</taxon>
        <taxon>Arthropoda</taxon>
        <taxon>Hexapoda</taxon>
        <taxon>Insecta</taxon>
        <taxon>Pterygota</taxon>
        <taxon>Neoptera</taxon>
        <taxon>Endopterygota</taxon>
        <taxon>Coleoptera</taxon>
        <taxon>Polyphaga</taxon>
        <taxon>Cucujiformia</taxon>
        <taxon>Nitidulidae</taxon>
        <taxon>Meligethinae</taxon>
        <taxon>Brassicogethes</taxon>
    </lineage>
</organism>
<evidence type="ECO:0000256" key="2">
    <source>
        <dbReference type="ARBA" id="ARBA00022692"/>
    </source>
</evidence>
<proteinExistence type="predicted"/>